<reference evidence="1 2" key="1">
    <citation type="submission" date="2023-03" db="EMBL/GenBank/DDBJ databases">
        <title>High recombination rates correlate with genetic variation in Cardiocondyla obscurior ants.</title>
        <authorList>
            <person name="Errbii M."/>
        </authorList>
    </citation>
    <scope>NUCLEOTIDE SEQUENCE [LARGE SCALE GENOMIC DNA]</scope>
    <source>
        <strain evidence="1">Alpha-2009</strain>
        <tissue evidence="1">Whole body</tissue>
    </source>
</reference>
<keyword evidence="2" id="KW-1185">Reference proteome</keyword>
<dbReference type="AlphaFoldDB" id="A0AAW2GSQ4"/>
<sequence length="134" mass="15168">MSTNCPSFNCGPLHPCHLERSCNVLRYSALYLCQKCCCICRISCYLLKRLIFISRKSCSGKAFRSPPTRKCSGLKKFRSFGSELSAINGLDRQIWLYKPWWISRSGAFLHAAIKNPRSQCRNALTNACPGGKRI</sequence>
<protein>
    <submittedName>
        <fullName evidence="1">Uncharacterized protein</fullName>
    </submittedName>
</protein>
<organism evidence="1 2">
    <name type="scientific">Cardiocondyla obscurior</name>
    <dbReference type="NCBI Taxonomy" id="286306"/>
    <lineage>
        <taxon>Eukaryota</taxon>
        <taxon>Metazoa</taxon>
        <taxon>Ecdysozoa</taxon>
        <taxon>Arthropoda</taxon>
        <taxon>Hexapoda</taxon>
        <taxon>Insecta</taxon>
        <taxon>Pterygota</taxon>
        <taxon>Neoptera</taxon>
        <taxon>Endopterygota</taxon>
        <taxon>Hymenoptera</taxon>
        <taxon>Apocrita</taxon>
        <taxon>Aculeata</taxon>
        <taxon>Formicoidea</taxon>
        <taxon>Formicidae</taxon>
        <taxon>Myrmicinae</taxon>
        <taxon>Cardiocondyla</taxon>
    </lineage>
</organism>
<evidence type="ECO:0000313" key="2">
    <source>
        <dbReference type="Proteomes" id="UP001430953"/>
    </source>
</evidence>
<dbReference type="EMBL" id="JADYXP020000002">
    <property type="protein sequence ID" value="KAL0130281.1"/>
    <property type="molecule type" value="Genomic_DNA"/>
</dbReference>
<dbReference type="Proteomes" id="UP001430953">
    <property type="component" value="Unassembled WGS sequence"/>
</dbReference>
<evidence type="ECO:0000313" key="1">
    <source>
        <dbReference type="EMBL" id="KAL0130281.1"/>
    </source>
</evidence>
<accession>A0AAW2GSQ4</accession>
<gene>
    <name evidence="1" type="ORF">PUN28_002117</name>
</gene>
<comment type="caution">
    <text evidence="1">The sequence shown here is derived from an EMBL/GenBank/DDBJ whole genome shotgun (WGS) entry which is preliminary data.</text>
</comment>
<name>A0AAW2GSQ4_9HYME</name>
<proteinExistence type="predicted"/>